<name>A0A2M8QZE1_9BRAD</name>
<dbReference type="PANTHER" id="PTHR42850:SF7">
    <property type="entry name" value="BIS(5'-NUCLEOSYL)-TETRAPHOSPHATASE PRPE [ASYMMETRICAL]"/>
    <property type="match status" value="1"/>
</dbReference>
<evidence type="ECO:0000313" key="2">
    <source>
        <dbReference type="EMBL" id="PJG50936.1"/>
    </source>
</evidence>
<dbReference type="GO" id="GO:0016791">
    <property type="term" value="F:phosphatase activity"/>
    <property type="evidence" value="ECO:0007669"/>
    <property type="project" value="TreeGrafter"/>
</dbReference>
<dbReference type="InterPro" id="IPR004843">
    <property type="entry name" value="Calcineurin-like_PHP"/>
</dbReference>
<protein>
    <submittedName>
        <fullName evidence="2">Metallophosphoesterase</fullName>
    </submittedName>
</protein>
<dbReference type="EMBL" id="PGVG01000046">
    <property type="protein sequence ID" value="PJG50936.1"/>
    <property type="molecule type" value="Genomic_DNA"/>
</dbReference>
<reference evidence="2 3" key="1">
    <citation type="submission" date="2017-11" db="EMBL/GenBank/DDBJ databases">
        <title>Bradyrhizobium forestalis sp. nov., an efficient nitrogen-fixing bacterium isolated from nodules of forest legume species in the Amazon.</title>
        <authorList>
            <person name="Costa E.M."/>
            <person name="Guimaraes A."/>
            <person name="Carvalho T.S."/>
            <person name="Rodrigues T.L."/>
            <person name="Ribeiro P.R.A."/>
            <person name="Lebbe L."/>
            <person name="Willems A."/>
            <person name="Moreira F.M.S."/>
        </authorList>
    </citation>
    <scope>NUCLEOTIDE SEQUENCE [LARGE SCALE GENOMIC DNA]</scope>
    <source>
        <strain evidence="2 3">INPA54B</strain>
    </source>
</reference>
<evidence type="ECO:0000313" key="3">
    <source>
        <dbReference type="Proteomes" id="UP000231194"/>
    </source>
</evidence>
<dbReference type="InterPro" id="IPR029052">
    <property type="entry name" value="Metallo-depent_PP-like"/>
</dbReference>
<keyword evidence="3" id="KW-1185">Reference proteome</keyword>
<accession>A0A2M8QZE1</accession>
<dbReference type="Gene3D" id="3.60.21.10">
    <property type="match status" value="1"/>
</dbReference>
<dbReference type="Pfam" id="PF00149">
    <property type="entry name" value="Metallophos"/>
    <property type="match status" value="1"/>
</dbReference>
<dbReference type="AlphaFoldDB" id="A0A2M8QZE1"/>
<gene>
    <name evidence="2" type="ORF">CVM73_33735</name>
</gene>
<feature type="domain" description="Calcineurin-like phosphoesterase" evidence="1">
    <location>
        <begin position="8"/>
        <end position="134"/>
    </location>
</feature>
<sequence>MATDGYDIIGDIHGHADALQRLLRVMGYDERDGLFRHPERRIIFVGDFVDRGPNQIAALQIAKSMCDAGLALAVMGNHEFNALGWAEPDGNGSFLRPHTEKNARQHKEFLRQIEEGSTAYEQALEWFRTLPVWIDLPGLRVVHACWSETAQAKLSSHLDATNRFTPEGLHEASRRGSIAYSAAEVLLKGPELPLPDGRSFLDKDGHERREVRIRWWDRKALTFRDAALGMEGEEASLPELPIPTEYHYRKNKPVFFGHYWLQGTPALASDYAACLDFSVAKGGFLTAYRWSGEEKLSPGNLVWVNGS</sequence>
<dbReference type="GO" id="GO:0005737">
    <property type="term" value="C:cytoplasm"/>
    <property type="evidence" value="ECO:0007669"/>
    <property type="project" value="TreeGrafter"/>
</dbReference>
<dbReference type="Proteomes" id="UP000231194">
    <property type="component" value="Unassembled WGS sequence"/>
</dbReference>
<organism evidence="2 3">
    <name type="scientific">Bradyrhizobium forestalis</name>
    <dbReference type="NCBI Taxonomy" id="1419263"/>
    <lineage>
        <taxon>Bacteria</taxon>
        <taxon>Pseudomonadati</taxon>
        <taxon>Pseudomonadota</taxon>
        <taxon>Alphaproteobacteria</taxon>
        <taxon>Hyphomicrobiales</taxon>
        <taxon>Nitrobacteraceae</taxon>
        <taxon>Bradyrhizobium</taxon>
    </lineage>
</organism>
<comment type="caution">
    <text evidence="2">The sequence shown here is derived from an EMBL/GenBank/DDBJ whole genome shotgun (WGS) entry which is preliminary data.</text>
</comment>
<dbReference type="InterPro" id="IPR050126">
    <property type="entry name" value="Ap4A_hydrolase"/>
</dbReference>
<dbReference type="RefSeq" id="WP_100236062.1">
    <property type="nucleotide sequence ID" value="NZ_PGVG01000046.1"/>
</dbReference>
<dbReference type="SUPFAM" id="SSF56300">
    <property type="entry name" value="Metallo-dependent phosphatases"/>
    <property type="match status" value="1"/>
</dbReference>
<proteinExistence type="predicted"/>
<evidence type="ECO:0000259" key="1">
    <source>
        <dbReference type="Pfam" id="PF00149"/>
    </source>
</evidence>
<dbReference type="OrthoDB" id="9807890at2"/>
<dbReference type="PANTHER" id="PTHR42850">
    <property type="entry name" value="METALLOPHOSPHOESTERASE"/>
    <property type="match status" value="1"/>
</dbReference>